<evidence type="ECO:0000313" key="15">
    <source>
        <dbReference type="Proteomes" id="UP000315389"/>
    </source>
</evidence>
<dbReference type="InterPro" id="IPR039421">
    <property type="entry name" value="Type_1_exporter"/>
</dbReference>
<dbReference type="SUPFAM" id="SSF90123">
    <property type="entry name" value="ABC transporter transmembrane region"/>
    <property type="match status" value="1"/>
</dbReference>
<proteinExistence type="inferred from homology"/>
<keyword evidence="6" id="KW-0547">Nucleotide-binding</keyword>
<dbReference type="GO" id="GO:0034775">
    <property type="term" value="P:glutathione transmembrane transport"/>
    <property type="evidence" value="ECO:0007669"/>
    <property type="project" value="InterPro"/>
</dbReference>
<evidence type="ECO:0000256" key="2">
    <source>
        <dbReference type="ARBA" id="ARBA00022448"/>
    </source>
</evidence>
<dbReference type="NCBIfam" id="TIGR02868">
    <property type="entry name" value="CydC"/>
    <property type="match status" value="1"/>
</dbReference>
<dbReference type="PROSITE" id="PS50929">
    <property type="entry name" value="ABC_TM1F"/>
    <property type="match status" value="1"/>
</dbReference>
<dbReference type="InterPro" id="IPR011527">
    <property type="entry name" value="ABC1_TM_dom"/>
</dbReference>
<dbReference type="Pfam" id="PF00005">
    <property type="entry name" value="ABC_tran"/>
    <property type="match status" value="1"/>
</dbReference>
<feature type="domain" description="ABC transporter" evidence="12">
    <location>
        <begin position="355"/>
        <end position="588"/>
    </location>
</feature>
<evidence type="ECO:0000256" key="9">
    <source>
        <dbReference type="ARBA" id="ARBA00023136"/>
    </source>
</evidence>
<keyword evidence="15" id="KW-1185">Reference proteome</keyword>
<accession>A0A542ZB04</accession>
<dbReference type="InterPro" id="IPR003593">
    <property type="entry name" value="AAA+_ATPase"/>
</dbReference>
<reference evidence="14 15" key="1">
    <citation type="submission" date="2019-06" db="EMBL/GenBank/DDBJ databases">
        <title>Sequencing the genomes of 1000 actinobacteria strains.</title>
        <authorList>
            <person name="Klenk H.-P."/>
        </authorList>
    </citation>
    <scope>NUCLEOTIDE SEQUENCE [LARGE SCALE GENOMIC DNA]</scope>
    <source>
        <strain evidence="14 15">DSM 4813</strain>
    </source>
</reference>
<dbReference type="FunFam" id="3.40.50.300:FF:000221">
    <property type="entry name" value="Multidrug ABC transporter ATP-binding protein"/>
    <property type="match status" value="1"/>
</dbReference>
<feature type="transmembrane region" description="Helical" evidence="11">
    <location>
        <begin position="35"/>
        <end position="57"/>
    </location>
</feature>
<dbReference type="PANTHER" id="PTHR43394:SF1">
    <property type="entry name" value="ATP-BINDING CASSETTE SUB-FAMILY B MEMBER 10, MITOCHONDRIAL"/>
    <property type="match status" value="1"/>
</dbReference>
<dbReference type="EMBL" id="VFOS01000004">
    <property type="protein sequence ID" value="TQL57518.1"/>
    <property type="molecule type" value="Genomic_DNA"/>
</dbReference>
<feature type="transmembrane region" description="Helical" evidence="11">
    <location>
        <begin position="63"/>
        <end position="83"/>
    </location>
</feature>
<evidence type="ECO:0000256" key="5">
    <source>
        <dbReference type="ARBA" id="ARBA00022692"/>
    </source>
</evidence>
<feature type="transmembrane region" description="Helical" evidence="11">
    <location>
        <begin position="168"/>
        <end position="188"/>
    </location>
</feature>
<evidence type="ECO:0000259" key="13">
    <source>
        <dbReference type="PROSITE" id="PS50929"/>
    </source>
</evidence>
<dbReference type="PROSITE" id="PS50893">
    <property type="entry name" value="ABC_TRANSPORTER_2"/>
    <property type="match status" value="1"/>
</dbReference>
<dbReference type="InterPro" id="IPR027417">
    <property type="entry name" value="P-loop_NTPase"/>
</dbReference>
<dbReference type="InterPro" id="IPR014223">
    <property type="entry name" value="ABC_CydC/D"/>
</dbReference>
<comment type="similarity">
    <text evidence="10">Belongs to the ABC transporter superfamily. Siderophore-Fe(3+) uptake transporter (SIUT) (TC 3.A.1.21) family.</text>
</comment>
<dbReference type="GO" id="GO:0015421">
    <property type="term" value="F:ABC-type oligopeptide transporter activity"/>
    <property type="evidence" value="ECO:0007669"/>
    <property type="project" value="TreeGrafter"/>
</dbReference>
<dbReference type="InterPro" id="IPR003439">
    <property type="entry name" value="ABC_transporter-like_ATP-bd"/>
</dbReference>
<keyword evidence="3" id="KW-1003">Cell membrane</keyword>
<keyword evidence="8 11" id="KW-1133">Transmembrane helix</keyword>
<evidence type="ECO:0000259" key="12">
    <source>
        <dbReference type="PROSITE" id="PS50893"/>
    </source>
</evidence>
<evidence type="ECO:0000313" key="14">
    <source>
        <dbReference type="EMBL" id="TQL57518.1"/>
    </source>
</evidence>
<feature type="transmembrane region" description="Helical" evidence="11">
    <location>
        <begin position="139"/>
        <end position="162"/>
    </location>
</feature>
<comment type="caution">
    <text evidence="14">The sequence shown here is derived from an EMBL/GenBank/DDBJ whole genome shotgun (WGS) entry which is preliminary data.</text>
</comment>
<dbReference type="SMART" id="SM00382">
    <property type="entry name" value="AAA"/>
    <property type="match status" value="1"/>
</dbReference>
<dbReference type="RefSeq" id="WP_170222734.1">
    <property type="nucleotide sequence ID" value="NZ_BAAASV010000002.1"/>
</dbReference>
<organism evidence="14 15">
    <name type="scientific">Rarobacter faecitabidus</name>
    <dbReference type="NCBI Taxonomy" id="13243"/>
    <lineage>
        <taxon>Bacteria</taxon>
        <taxon>Bacillati</taxon>
        <taxon>Actinomycetota</taxon>
        <taxon>Actinomycetes</taxon>
        <taxon>Micrococcales</taxon>
        <taxon>Rarobacteraceae</taxon>
        <taxon>Rarobacter</taxon>
    </lineage>
</organism>
<dbReference type="GO" id="GO:0016887">
    <property type="term" value="F:ATP hydrolysis activity"/>
    <property type="evidence" value="ECO:0007669"/>
    <property type="project" value="InterPro"/>
</dbReference>
<evidence type="ECO:0000256" key="10">
    <source>
        <dbReference type="ARBA" id="ARBA00023455"/>
    </source>
</evidence>
<dbReference type="Gene3D" id="3.40.50.300">
    <property type="entry name" value="P-loop containing nucleotide triphosphate hydrolases"/>
    <property type="match status" value="1"/>
</dbReference>
<dbReference type="InterPro" id="IPR036640">
    <property type="entry name" value="ABC1_TM_sf"/>
</dbReference>
<evidence type="ECO:0000256" key="11">
    <source>
        <dbReference type="SAM" id="Phobius"/>
    </source>
</evidence>
<evidence type="ECO:0000256" key="6">
    <source>
        <dbReference type="ARBA" id="ARBA00022741"/>
    </source>
</evidence>
<dbReference type="GO" id="GO:0005886">
    <property type="term" value="C:plasma membrane"/>
    <property type="evidence" value="ECO:0007669"/>
    <property type="project" value="UniProtKB-SubCell"/>
</dbReference>
<keyword evidence="9 11" id="KW-0472">Membrane</keyword>
<dbReference type="AlphaFoldDB" id="A0A542ZB04"/>
<dbReference type="GO" id="GO:0005524">
    <property type="term" value="F:ATP binding"/>
    <property type="evidence" value="ECO:0007669"/>
    <property type="project" value="UniProtKB-KW"/>
</dbReference>
<dbReference type="GO" id="GO:0045454">
    <property type="term" value="P:cell redox homeostasis"/>
    <property type="evidence" value="ECO:0007669"/>
    <property type="project" value="InterPro"/>
</dbReference>
<keyword evidence="7" id="KW-0067">ATP-binding</keyword>
<evidence type="ECO:0000256" key="8">
    <source>
        <dbReference type="ARBA" id="ARBA00022989"/>
    </source>
</evidence>
<dbReference type="InterPro" id="IPR017871">
    <property type="entry name" value="ABC_transporter-like_CS"/>
</dbReference>
<evidence type="ECO:0000256" key="7">
    <source>
        <dbReference type="ARBA" id="ARBA00022840"/>
    </source>
</evidence>
<sequence length="588" mass="62284">MTEESSAPIAWDRRSLARWLLTRTRTVLPPLGASILFRIVGLVSGAAIIGLGTYAAASALGGTLSLGHVATLLVVLSLIKAFARYLEQFFGHYVAFKALATLRTYFFRRLEPQAPTATEGRRTGDLLSRATRDIDRIEVFFAHTLGPATTAVIVPLGMGVWLAAAVSVGVASAAVSCWLIVGLIFPLIESKRALGAARRLRHERGELAQHVTDSVQGACEIVAFGYEHRRRAEQDAWGERLRADQTTLGSIVALRRGLIAADCAATVSAIILVGAREVAAGAYGWYDLALAVGVVLGTLPAVTAVEEFSADLDQAFASAARVAQITEARPATPAPVRPVPLPDAARWGEDECPAVRIEDVTFSYAGGLEPAVRGITLDLPAGSTTAIVGASGSGKSTLAHLLARFYDPDEGRISIGGVDVRELADEDLRAAVGIVGQRPYLFNASIAENLRVATPEASDEHLLLACQRAALDPADFADGLDTQVGELGTAVSGGQRQRIAIARALLRDAPILILDEVTSQLDRETEAELSAALAELQRGRTTLIIAHRLETVQGADNVVVLDAGHVVAQGSLLDLAGNEQFRALANRD</sequence>
<feature type="domain" description="ABC transmembrane type-1" evidence="13">
    <location>
        <begin position="26"/>
        <end position="281"/>
    </location>
</feature>
<dbReference type="Proteomes" id="UP000315389">
    <property type="component" value="Unassembled WGS sequence"/>
</dbReference>
<dbReference type="PROSITE" id="PS00211">
    <property type="entry name" value="ABC_TRANSPORTER_1"/>
    <property type="match status" value="1"/>
</dbReference>
<evidence type="ECO:0000256" key="4">
    <source>
        <dbReference type="ARBA" id="ARBA00022519"/>
    </source>
</evidence>
<dbReference type="Pfam" id="PF00664">
    <property type="entry name" value="ABC_membrane"/>
    <property type="match status" value="1"/>
</dbReference>
<gene>
    <name evidence="14" type="ORF">FB461_2259</name>
</gene>
<dbReference type="PANTHER" id="PTHR43394">
    <property type="entry name" value="ATP-DEPENDENT PERMEASE MDL1, MITOCHONDRIAL"/>
    <property type="match status" value="1"/>
</dbReference>
<evidence type="ECO:0000256" key="3">
    <source>
        <dbReference type="ARBA" id="ARBA00022475"/>
    </source>
</evidence>
<dbReference type="SUPFAM" id="SSF52540">
    <property type="entry name" value="P-loop containing nucleoside triphosphate hydrolases"/>
    <property type="match status" value="1"/>
</dbReference>
<protein>
    <submittedName>
        <fullName evidence="14">Thiol reductant ABC exporter CydC subunit</fullName>
    </submittedName>
</protein>
<keyword evidence="4" id="KW-0997">Cell inner membrane</keyword>
<evidence type="ECO:0000256" key="1">
    <source>
        <dbReference type="ARBA" id="ARBA00004429"/>
    </source>
</evidence>
<dbReference type="Gene3D" id="1.20.1560.10">
    <property type="entry name" value="ABC transporter type 1, transmembrane domain"/>
    <property type="match status" value="1"/>
</dbReference>
<name>A0A542ZB04_RARFA</name>
<comment type="subcellular location">
    <subcellularLocation>
        <location evidence="1">Cell inner membrane</location>
        <topology evidence="1">Multi-pass membrane protein</topology>
    </subcellularLocation>
</comment>
<keyword evidence="5 11" id="KW-0812">Transmembrane</keyword>
<keyword evidence="2" id="KW-0813">Transport</keyword>